<evidence type="ECO:0000256" key="1">
    <source>
        <dbReference type="SAM" id="MobiDB-lite"/>
    </source>
</evidence>
<feature type="region of interest" description="Disordered" evidence="1">
    <location>
        <begin position="78"/>
        <end position="148"/>
    </location>
</feature>
<dbReference type="Proteomes" id="UP000821853">
    <property type="component" value="Chromosome 5"/>
</dbReference>
<protein>
    <submittedName>
        <fullName evidence="2">Uncharacterized protein</fullName>
    </submittedName>
</protein>
<feature type="compositionally biased region" description="Low complexity" evidence="1">
    <location>
        <begin position="119"/>
        <end position="130"/>
    </location>
</feature>
<comment type="caution">
    <text evidence="2">The sequence shown here is derived from an EMBL/GenBank/DDBJ whole genome shotgun (WGS) entry which is preliminary data.</text>
</comment>
<dbReference type="AlphaFoldDB" id="A0A9J6GLP1"/>
<reference evidence="2 3" key="1">
    <citation type="journal article" date="2020" name="Cell">
        <title>Large-Scale Comparative Analyses of Tick Genomes Elucidate Their Genetic Diversity and Vector Capacities.</title>
        <authorList>
            <consortium name="Tick Genome and Microbiome Consortium (TIGMIC)"/>
            <person name="Jia N."/>
            <person name="Wang J."/>
            <person name="Shi W."/>
            <person name="Du L."/>
            <person name="Sun Y."/>
            <person name="Zhan W."/>
            <person name="Jiang J.F."/>
            <person name="Wang Q."/>
            <person name="Zhang B."/>
            <person name="Ji P."/>
            <person name="Bell-Sakyi L."/>
            <person name="Cui X.M."/>
            <person name="Yuan T.T."/>
            <person name="Jiang B.G."/>
            <person name="Yang W.F."/>
            <person name="Lam T.T."/>
            <person name="Chang Q.C."/>
            <person name="Ding S.J."/>
            <person name="Wang X.J."/>
            <person name="Zhu J.G."/>
            <person name="Ruan X.D."/>
            <person name="Zhao L."/>
            <person name="Wei J.T."/>
            <person name="Ye R.Z."/>
            <person name="Que T.C."/>
            <person name="Du C.H."/>
            <person name="Zhou Y.H."/>
            <person name="Cheng J.X."/>
            <person name="Dai P.F."/>
            <person name="Guo W.B."/>
            <person name="Han X.H."/>
            <person name="Huang E.J."/>
            <person name="Li L.F."/>
            <person name="Wei W."/>
            <person name="Gao Y.C."/>
            <person name="Liu J.Z."/>
            <person name="Shao H.Z."/>
            <person name="Wang X."/>
            <person name="Wang C.C."/>
            <person name="Yang T.C."/>
            <person name="Huo Q.B."/>
            <person name="Li W."/>
            <person name="Chen H.Y."/>
            <person name="Chen S.E."/>
            <person name="Zhou L.G."/>
            <person name="Ni X.B."/>
            <person name="Tian J.H."/>
            <person name="Sheng Y."/>
            <person name="Liu T."/>
            <person name="Pan Y.S."/>
            <person name="Xia L.Y."/>
            <person name="Li J."/>
            <person name="Zhao F."/>
            <person name="Cao W.C."/>
        </authorList>
    </citation>
    <scope>NUCLEOTIDE SEQUENCE [LARGE SCALE GENOMIC DNA]</scope>
    <source>
        <strain evidence="2">HaeL-2018</strain>
    </source>
</reference>
<feature type="compositionally biased region" description="Low complexity" evidence="1">
    <location>
        <begin position="95"/>
        <end position="104"/>
    </location>
</feature>
<evidence type="ECO:0000313" key="3">
    <source>
        <dbReference type="Proteomes" id="UP000821853"/>
    </source>
</evidence>
<evidence type="ECO:0000313" key="2">
    <source>
        <dbReference type="EMBL" id="KAH9375519.1"/>
    </source>
</evidence>
<gene>
    <name evidence="2" type="ORF">HPB48_023089</name>
</gene>
<dbReference type="EMBL" id="JABSTR010000007">
    <property type="protein sequence ID" value="KAH9375519.1"/>
    <property type="molecule type" value="Genomic_DNA"/>
</dbReference>
<name>A0A9J6GLP1_HAELO</name>
<keyword evidence="3" id="KW-1185">Reference proteome</keyword>
<sequence>MRNDPPTILSTFSGPKVPHCIWLYGAEYRCTLHKKTVAWVTVAPPAHSPKHELATVATYETRSQTTPAWPSARCAKEITSRVPKVAQNDTRRRTSSGTDSGSNSARRSLLETRPLAVHTGTGQQRQQGMGEAAPGIPTYTVAAGGGDN</sequence>
<accession>A0A9J6GLP1</accession>
<dbReference type="VEuPathDB" id="VectorBase:HLOH_041436"/>
<proteinExistence type="predicted"/>
<organism evidence="2 3">
    <name type="scientific">Haemaphysalis longicornis</name>
    <name type="common">Bush tick</name>
    <dbReference type="NCBI Taxonomy" id="44386"/>
    <lineage>
        <taxon>Eukaryota</taxon>
        <taxon>Metazoa</taxon>
        <taxon>Ecdysozoa</taxon>
        <taxon>Arthropoda</taxon>
        <taxon>Chelicerata</taxon>
        <taxon>Arachnida</taxon>
        <taxon>Acari</taxon>
        <taxon>Parasitiformes</taxon>
        <taxon>Ixodida</taxon>
        <taxon>Ixodoidea</taxon>
        <taxon>Ixodidae</taxon>
        <taxon>Haemaphysalinae</taxon>
        <taxon>Haemaphysalis</taxon>
    </lineage>
</organism>